<dbReference type="EMBL" id="CP119317">
    <property type="protein sequence ID" value="WEK56245.1"/>
    <property type="molecule type" value="Genomic_DNA"/>
</dbReference>
<sequence length="353" mass="38220">MKKNKVILISVLILILLAGSLSSFAFASNQTNIQSEDKAFTIPMNSYCDISHPTDLSINISNLSGDKANVILKLFKKDGSELTTAGSSYNGIESTIAPGTPIDIDSNGSETYHITFGGNSNSCSERPYYGSISSATDSKLIAGGWVDGSIGNVTLLINNGEPWDSGSSGIEPNPTPEPTPEPTPGPTPINTPIDACSVTDVDSLIHTMTSNTSSHGIASSSSYMTQHNAQAFYAFDNTCGNFSTALNVKTGWLQYEFFEAKTVNKYSILMKQNDPNYTYGQAPKSWQFQAYDEQTQSWVTLDTQTTKQTDWSPTSPSSYSFNNTVAYRKYRLNFTANHGGNSICVSEVGMMGY</sequence>
<evidence type="ECO:0000256" key="1">
    <source>
        <dbReference type="SAM" id="MobiDB-lite"/>
    </source>
</evidence>
<feature type="domain" description="F5/8 type C" evidence="3">
    <location>
        <begin position="218"/>
        <end position="344"/>
    </location>
</feature>
<evidence type="ECO:0000313" key="4">
    <source>
        <dbReference type="EMBL" id="WEK56245.1"/>
    </source>
</evidence>
<keyword evidence="2" id="KW-0732">Signal</keyword>
<protein>
    <recommendedName>
        <fullName evidence="3">F5/8 type C domain-containing protein</fullName>
    </recommendedName>
</protein>
<dbReference type="Pfam" id="PF00754">
    <property type="entry name" value="F5_F8_type_C"/>
    <property type="match status" value="1"/>
</dbReference>
<proteinExistence type="predicted"/>
<evidence type="ECO:0000259" key="3">
    <source>
        <dbReference type="Pfam" id="PF00754"/>
    </source>
</evidence>
<dbReference type="Gene3D" id="2.60.120.260">
    <property type="entry name" value="Galactose-binding domain-like"/>
    <property type="match status" value="1"/>
</dbReference>
<gene>
    <name evidence="4" type="ORF">P0Y55_09430</name>
</gene>
<feature type="chain" id="PRO_5041716094" description="F5/8 type C domain-containing protein" evidence="2">
    <location>
        <begin position="28"/>
        <end position="353"/>
    </location>
</feature>
<evidence type="ECO:0000256" key="2">
    <source>
        <dbReference type="SAM" id="SignalP"/>
    </source>
</evidence>
<organism evidence="4 5">
    <name type="scientific">Candidatus Cohnella colombiensis</name>
    <dbReference type="NCBI Taxonomy" id="3121368"/>
    <lineage>
        <taxon>Bacteria</taxon>
        <taxon>Bacillati</taxon>
        <taxon>Bacillota</taxon>
        <taxon>Bacilli</taxon>
        <taxon>Bacillales</taxon>
        <taxon>Paenibacillaceae</taxon>
        <taxon>Cohnella</taxon>
    </lineage>
</organism>
<keyword evidence="5" id="KW-1185">Reference proteome</keyword>
<dbReference type="AlphaFoldDB" id="A0AA95JHQ9"/>
<evidence type="ECO:0000313" key="5">
    <source>
        <dbReference type="Proteomes" id="UP001178662"/>
    </source>
</evidence>
<dbReference type="InterPro" id="IPR008979">
    <property type="entry name" value="Galactose-bd-like_sf"/>
</dbReference>
<dbReference type="SUPFAM" id="SSF49785">
    <property type="entry name" value="Galactose-binding domain-like"/>
    <property type="match status" value="1"/>
</dbReference>
<feature type="region of interest" description="Disordered" evidence="1">
    <location>
        <begin position="161"/>
        <end position="187"/>
    </location>
</feature>
<reference evidence="4" key="1">
    <citation type="submission" date="2023-03" db="EMBL/GenBank/DDBJ databases">
        <title>Andean soil-derived lignocellulolytic bacterial consortium as a source of novel taxa and putative plastic-active enzymes.</title>
        <authorList>
            <person name="Diaz-Garcia L."/>
            <person name="Chuvochina M."/>
            <person name="Feuerriegel G."/>
            <person name="Bunk B."/>
            <person name="Sproer C."/>
            <person name="Streit W.R."/>
            <person name="Rodriguez L.M."/>
            <person name="Overmann J."/>
            <person name="Jimenez D.J."/>
        </authorList>
    </citation>
    <scope>NUCLEOTIDE SEQUENCE</scope>
    <source>
        <strain evidence="4">MAG 2441</strain>
    </source>
</reference>
<dbReference type="Proteomes" id="UP001178662">
    <property type="component" value="Chromosome"/>
</dbReference>
<feature type="compositionally biased region" description="Pro residues" evidence="1">
    <location>
        <begin position="173"/>
        <end position="187"/>
    </location>
</feature>
<accession>A0AA95JHQ9</accession>
<feature type="signal peptide" evidence="2">
    <location>
        <begin position="1"/>
        <end position="27"/>
    </location>
</feature>
<dbReference type="InterPro" id="IPR000421">
    <property type="entry name" value="FA58C"/>
</dbReference>
<name>A0AA95JHQ9_9BACL</name>